<keyword evidence="2" id="KW-1185">Reference proteome</keyword>
<comment type="caution">
    <text evidence="1">The sequence shown here is derived from an EMBL/GenBank/DDBJ whole genome shotgun (WGS) entry which is preliminary data.</text>
</comment>
<dbReference type="InterPro" id="IPR036047">
    <property type="entry name" value="F-box-like_dom_sf"/>
</dbReference>
<name>A0ABR2VTJ4_9FUNG</name>
<evidence type="ECO:0000313" key="1">
    <source>
        <dbReference type="EMBL" id="KAK9700873.1"/>
    </source>
</evidence>
<organism evidence="1 2">
    <name type="scientific">Basidiobolus ranarum</name>
    <dbReference type="NCBI Taxonomy" id="34480"/>
    <lineage>
        <taxon>Eukaryota</taxon>
        <taxon>Fungi</taxon>
        <taxon>Fungi incertae sedis</taxon>
        <taxon>Zoopagomycota</taxon>
        <taxon>Entomophthoromycotina</taxon>
        <taxon>Basidiobolomycetes</taxon>
        <taxon>Basidiobolales</taxon>
        <taxon>Basidiobolaceae</taxon>
        <taxon>Basidiobolus</taxon>
    </lineage>
</organism>
<gene>
    <name evidence="1" type="ORF">K7432_011986</name>
</gene>
<evidence type="ECO:0000313" key="2">
    <source>
        <dbReference type="Proteomes" id="UP001479436"/>
    </source>
</evidence>
<dbReference type="EMBL" id="JASJQH010007865">
    <property type="protein sequence ID" value="KAK9700873.1"/>
    <property type="molecule type" value="Genomic_DNA"/>
</dbReference>
<protein>
    <recommendedName>
        <fullName evidence="3">F-box domain-containing protein</fullName>
    </recommendedName>
</protein>
<sequence length="432" mass="49163">MKDEGVKENDDISSLNPGEYFPLECLSGDLCVLIFQHLDIPELNAMEVTCQHLRKLFQRYSARIWKTAIGNYLPGVSSSTYIVSNLDPEQEWNQPGLPLRLAVPGGVRNLIPESPRGSCLPSLTLFNHVKGLAQMLYRIRSRLDSAVHTILTSDTEVLQENPDFRNPTIMEIIELEERLDVILPVDYVYFLVNHVNRFWWHPSLEVTANSGAPNYLFLGPVSKDTCESTLALMQLLDSGDYQELPGTLMDINDNRFFQARFWSHEAEAGRDLMNLMSWQDGSDLSSYLAMELTDPNESDFGAIYYLDPTESFFDFSTPLWSYFSCTDYLLRIAQVAKRFGIAPWDFMSSTGPNPKFRRFLGGDECLDEPPADESSDGEQDEDYDVFKTNPSVLYVPHLPISLDSSVEEMESSRIYKKRKTLGDFPLSDDSEE</sequence>
<reference evidence="1 2" key="1">
    <citation type="submission" date="2023-04" db="EMBL/GenBank/DDBJ databases">
        <title>Genome of Basidiobolus ranarum AG-B5.</title>
        <authorList>
            <person name="Stajich J.E."/>
            <person name="Carter-House D."/>
            <person name="Gryganskyi A."/>
        </authorList>
    </citation>
    <scope>NUCLEOTIDE SEQUENCE [LARGE SCALE GENOMIC DNA]</scope>
    <source>
        <strain evidence="1 2">AG-B5</strain>
    </source>
</reference>
<dbReference type="SUPFAM" id="SSF81383">
    <property type="entry name" value="F-box domain"/>
    <property type="match status" value="1"/>
</dbReference>
<accession>A0ABR2VTJ4</accession>
<proteinExistence type="predicted"/>
<dbReference type="Proteomes" id="UP001479436">
    <property type="component" value="Unassembled WGS sequence"/>
</dbReference>
<evidence type="ECO:0008006" key="3">
    <source>
        <dbReference type="Google" id="ProtNLM"/>
    </source>
</evidence>